<dbReference type="EMBL" id="AL137247">
    <property type="status" value="NOT_ANNOTATED_CDS"/>
    <property type="molecule type" value="Genomic_DNA"/>
</dbReference>
<dbReference type="Proteomes" id="UP000005640">
    <property type="component" value="Chromosome 13"/>
</dbReference>
<proteinExistence type="evidence at protein level"/>
<dbReference type="Ensembl" id="ENST00000674384.1">
    <property type="protein sequence ID" value="ENSP00000501505.1"/>
    <property type="gene ID" value="ENSG00000244754.9"/>
</dbReference>
<dbReference type="Ensembl" id="ENST00000674384.1">
    <property type="protein sequence ID" value="ENSP00000501505.1"/>
    <property type="gene ID" value="ENSG00000244754.10"/>
</dbReference>
<evidence type="ECO:0000313" key="2">
    <source>
        <dbReference type="Ensembl" id="ENSP00000501505.1"/>
    </source>
</evidence>
<dbReference type="HGNC" id="HGNC:26916">
    <property type="gene designation" value="N4BP2L2"/>
</dbReference>
<dbReference type="OrthoDB" id="3231855at2759"/>
<dbReference type="AlphaFoldDB" id="A0A6I8PRR5"/>
<name>A0A6I8PRR5_HUMAN</name>
<reference evidence="2 3" key="1">
    <citation type="journal article" date="2001" name="Nature">
        <title>Initial sequencing and analysis of the human genome.</title>
        <authorList>
            <consortium name="International Human Genome Sequencing Consortium"/>
            <person name="Lander E.S."/>
            <person name="Linton L.M."/>
            <person name="Birren B."/>
            <person name="Nusbaum C."/>
            <person name="Zody M.C."/>
            <person name="Baldwin J."/>
            <person name="Devon K."/>
            <person name="Dewar K."/>
            <person name="Doyle M."/>
            <person name="FitzHugh W."/>
            <person name="Funke R."/>
            <person name="Gage D."/>
            <person name="Harris K."/>
            <person name="Heaford A."/>
            <person name="Howland J."/>
            <person name="Kann L."/>
            <person name="Lehoczky J."/>
            <person name="LeVine R."/>
            <person name="McEwan P."/>
            <person name="McKernan K."/>
            <person name="Meldrim J."/>
            <person name="Mesirov J.P."/>
            <person name="Miranda C."/>
            <person name="Morris W."/>
            <person name="Naylor J."/>
            <person name="Raymond C."/>
            <person name="Rosetti M."/>
            <person name="Santos R."/>
            <person name="Sheridan A."/>
            <person name="Sougnez C."/>
            <person name="Stange-Thomann N."/>
            <person name="Stojanovic N."/>
            <person name="Subramanian A."/>
            <person name="Wyman D."/>
            <person name="Rogers J."/>
            <person name="Sulston J."/>
            <person name="Ainscough R."/>
            <person name="Beck S."/>
            <person name="Bentley D."/>
            <person name="Burton J."/>
            <person name="Clee C."/>
            <person name="Carter N."/>
            <person name="Coulson A."/>
            <person name="Deadman R."/>
            <person name="Deloukas P."/>
            <person name="Dunham A."/>
            <person name="Dunham I."/>
            <person name="Durbin R."/>
            <person name="French L."/>
            <person name="Grafham D."/>
            <person name="Gregory S."/>
            <person name="Hubbard T."/>
            <person name="Humphray S."/>
            <person name="Hunt A."/>
            <person name="Jones M."/>
            <person name="Lloyd C."/>
            <person name="McMurray A."/>
            <person name="Matthews L."/>
            <person name="Mercer S."/>
            <person name="Milne S."/>
            <person name="Mullikin J.C."/>
            <person name="Mungall A."/>
            <person name="Plumb R."/>
            <person name="Ross M."/>
            <person name="Shownkeen R."/>
            <person name="Sims S."/>
            <person name="Waterston R.H."/>
            <person name="Wilson R.K."/>
            <person name="Hillier L.W."/>
            <person name="McPherson J.D."/>
            <person name="Marra M.A."/>
            <person name="Mardis E.R."/>
            <person name="Fulton L.A."/>
            <person name="Chinwalla A.T."/>
            <person name="Pepin K.H."/>
            <person name="Gish W.R."/>
            <person name="Chissoe S.L."/>
            <person name="Wendl M.C."/>
            <person name="Delehaunty K.D."/>
            <person name="Miner T.L."/>
            <person name="Delehaunty A."/>
            <person name="Kramer J.B."/>
            <person name="Cook L.L."/>
            <person name="Fulton R.S."/>
            <person name="Johnson D.L."/>
            <person name="Minx P.J."/>
            <person name="Clifton S.W."/>
            <person name="Hawkins T."/>
            <person name="Branscomb E."/>
            <person name="Predki P."/>
            <person name="Richardson P."/>
            <person name="Wenning S."/>
            <person name="Slezak T."/>
            <person name="Doggett N."/>
            <person name="Cheng J.F."/>
            <person name="Olsen A."/>
            <person name="Lucas S."/>
            <person name="Elkin C."/>
            <person name="Uberbacher E."/>
            <person name="Frazier M."/>
            <person name="Gibbs R.A."/>
            <person name="Muzny D.M."/>
            <person name="Scherer S.E."/>
            <person name="Bouck J.B."/>
            <person name="Sodergren E.J."/>
            <person name="Worley K.C."/>
            <person name="Rives C.M."/>
            <person name="Gorrell J.H."/>
            <person name="Metzker M.L."/>
            <person name="Naylor S.L."/>
            <person name="Kucherlapati R.S."/>
            <person name="Nelson D.L."/>
            <person name="Weinstock G.M."/>
            <person name="Sakaki Y."/>
            <person name="Fujiyama A."/>
            <person name="Hattori M."/>
            <person name="Yada T."/>
            <person name="Toyoda A."/>
            <person name="Itoh T."/>
            <person name="Kawagoe C."/>
            <person name="Watanabe H."/>
            <person name="Totoki Y."/>
            <person name="Taylor T."/>
            <person name="Weissenbach J."/>
            <person name="Heilig R."/>
            <person name="Saurin W."/>
            <person name="Artiguenave F."/>
            <person name="Brottier P."/>
            <person name="Bruls T."/>
            <person name="Pelletier E."/>
            <person name="Robert C."/>
            <person name="Wincker P."/>
            <person name="Smith D.R."/>
            <person name="Doucette-Stamm L."/>
            <person name="Rubenfield M."/>
            <person name="Weinstock K."/>
            <person name="Lee H.M."/>
            <person name="Dubois J."/>
            <person name="Rosenthal A."/>
            <person name="Platzer M."/>
            <person name="Nyakatura G."/>
            <person name="Taudien S."/>
            <person name="Rump A."/>
            <person name="Yang H."/>
            <person name="Yu J."/>
            <person name="Wang J."/>
            <person name="Huang G."/>
            <person name="Gu J."/>
            <person name="Hood L."/>
            <person name="Rowen L."/>
            <person name="Madan A."/>
            <person name="Qin S."/>
            <person name="Davis R.W."/>
            <person name="Federspiel N.A."/>
            <person name="Abola A.P."/>
            <person name="Proctor M.J."/>
            <person name="Myers R.M."/>
            <person name="Schmutz J."/>
            <person name="Dickson M."/>
            <person name="Grimwood J."/>
            <person name="Cox D.R."/>
            <person name="Olson M.V."/>
            <person name="Kaul R."/>
            <person name="Raymond C."/>
            <person name="Shimizu N."/>
            <person name="Kawasaki K."/>
            <person name="Minoshima S."/>
            <person name="Evans G.A."/>
            <person name="Athanasiou M."/>
            <person name="Schultz R."/>
            <person name="Roe B.A."/>
            <person name="Chen F."/>
            <person name="Pan H."/>
            <person name="Ramser J."/>
            <person name="Lehrach H."/>
            <person name="Reinhardt R."/>
            <person name="McCombie W.R."/>
            <person name="de la Bastide M."/>
            <person name="Dedhia N."/>
            <person name="Blocker H."/>
            <person name="Hornischer K."/>
            <person name="Nordsiek G."/>
            <person name="Agarwala R."/>
            <person name="Aravind L."/>
            <person name="Bailey J.A."/>
            <person name="Bateman A."/>
            <person name="Batzoglou S."/>
            <person name="Birney E."/>
            <person name="Bork P."/>
            <person name="Brown D.G."/>
            <person name="Burge C.B."/>
            <person name="Cerutti L."/>
            <person name="Chen H.C."/>
            <person name="Church D."/>
            <person name="Clamp M."/>
            <person name="Copley R.R."/>
            <person name="Doerks T."/>
            <person name="Eddy S.R."/>
            <person name="Eichler E.E."/>
            <person name="Furey T.S."/>
            <person name="Galagan J."/>
            <person name="Gilbert J.G."/>
            <person name="Harmon C."/>
            <person name="Hayashizaki Y."/>
            <person name="Haussler D."/>
            <person name="Hermjakob H."/>
            <person name="Hokamp K."/>
            <person name="Jang W."/>
            <person name="Johnson L.S."/>
            <person name="Jones T.A."/>
            <person name="Kasif S."/>
            <person name="Kaspryzk A."/>
            <person name="Kennedy S."/>
            <person name="Kent W.J."/>
            <person name="Kitts P."/>
            <person name="Koonin E.V."/>
            <person name="Korf I."/>
            <person name="Kulp D."/>
            <person name="Lancet D."/>
            <person name="Lowe T.M."/>
            <person name="McLysaght A."/>
            <person name="Mikkelsen T."/>
            <person name="Moran J.V."/>
            <person name="Mulder N."/>
            <person name="Pollara V.J."/>
            <person name="Ponting C.P."/>
            <person name="Schuler G."/>
            <person name="Schultz J."/>
            <person name="Slater G."/>
            <person name="Smit A.F."/>
            <person name="Stupka E."/>
            <person name="Szustakowski J."/>
            <person name="Thierry-Mieg D."/>
            <person name="Thierry-Mieg J."/>
            <person name="Wagner L."/>
            <person name="Wallis J."/>
            <person name="Wheeler R."/>
            <person name="Williams A."/>
            <person name="Wolf Y.I."/>
            <person name="Wolfe K.H."/>
            <person name="Yang S.P."/>
            <person name="Yeh R.F."/>
            <person name="Collins F."/>
            <person name="Guyer M.S."/>
            <person name="Peterson J."/>
            <person name="Felsenfeld A."/>
            <person name="Wetterstrand K.A."/>
            <person name="Patrinos A."/>
            <person name="Morgan M.J."/>
            <person name="de Jong P."/>
            <person name="Catanese J.J."/>
            <person name="Osoegawa K."/>
            <person name="Shizuya H."/>
            <person name="Choi S."/>
            <person name="Chen Y.J."/>
        </authorList>
    </citation>
    <scope>NUCLEOTIDE SEQUENCE [LARGE SCALE GENOMIC DNA]</scope>
</reference>
<reference evidence="2 3" key="3">
    <citation type="journal article" date="2004" name="Nature">
        <title>Finishing the euchromatic sequence of the human genome.</title>
        <authorList>
            <consortium name="International Human Genome Sequencing Consortium"/>
        </authorList>
    </citation>
    <scope>NUCLEOTIDE SEQUENCE [LARGE SCALE GENOMIC DNA]</scope>
</reference>
<gene>
    <name evidence="2" type="primary">N4BP2L2</name>
</gene>
<protein>
    <submittedName>
        <fullName evidence="2">NEDD4 binding protein 2 like 2</fullName>
    </submittedName>
</protein>
<keyword evidence="3" id="KW-1185">Reference proteome</keyword>
<evidence type="ECO:0007829" key="4">
    <source>
        <dbReference type="PeptideAtlas" id="A0A6I8PRR5"/>
    </source>
</evidence>
<dbReference type="MassIVE" id="A0A6I8PRR5"/>
<dbReference type="EMBL" id="AL353665">
    <property type="status" value="NOT_ANNOTATED_CDS"/>
    <property type="molecule type" value="Genomic_DNA"/>
</dbReference>
<sequence length="46" mass="5247">MSYGEIEGKFLGPREEVTSEPRCKKLKSTTESKTSYRSGKISSYNR</sequence>
<reference evidence="2 3" key="2">
    <citation type="journal article" date="2004" name="Nature">
        <title>The DNA sequence and analysis of human chromosome 13.</title>
        <authorList>
            <person name="Dunham A."/>
            <person name="Matthews L.H."/>
            <person name="Burton J."/>
            <person name="Ashurst J.L."/>
            <person name="Howe K.L."/>
            <person name="Ashcroft K.J."/>
            <person name="Beare D.M."/>
            <person name="Burford D.C."/>
            <person name="Hunt S.E."/>
            <person name="Griffiths-Jones S."/>
            <person name="Jones M.C."/>
            <person name="Keenan S.J."/>
            <person name="Oliver K."/>
            <person name="Scott C.E."/>
            <person name="Ainscough R."/>
            <person name="Almeida J.P."/>
            <person name="Ambrose K.D."/>
            <person name="Andrews D.T."/>
            <person name="Ashwell R.I."/>
            <person name="Babbage A.K."/>
            <person name="Bagguley C.L."/>
            <person name="Bailey J."/>
            <person name="Bannerjee R."/>
            <person name="Barlow K.F."/>
            <person name="Bates K."/>
            <person name="Beasley H."/>
            <person name="Bird C.P."/>
            <person name="Bray-Allen S."/>
            <person name="Brown A.J."/>
            <person name="Brown J.Y."/>
            <person name="Burrill W."/>
            <person name="Carder C."/>
            <person name="Carter N.P."/>
            <person name="Chapman J.C."/>
            <person name="Clamp M.E."/>
            <person name="Clark S.Y."/>
            <person name="Clarke G."/>
            <person name="Clee C.M."/>
            <person name="Clegg S.C."/>
            <person name="Cobley V."/>
            <person name="Collins J.E."/>
            <person name="Corby N."/>
            <person name="Coville G.J."/>
            <person name="Deloukas P."/>
            <person name="Dhami P."/>
            <person name="Dunham I."/>
            <person name="Dunn M."/>
            <person name="Earthrowl M.E."/>
            <person name="Ellington A.G."/>
            <person name="Faulkner L."/>
            <person name="Frankish A.G."/>
            <person name="Frankland J."/>
            <person name="French L."/>
            <person name="Garner P."/>
            <person name="Garnett J."/>
            <person name="Gilbert J.G."/>
            <person name="Gilson C.J."/>
            <person name="Ghori J."/>
            <person name="Grafham D.V."/>
            <person name="Gribble S.M."/>
            <person name="Griffiths C."/>
            <person name="Hall R.E."/>
            <person name="Hammond S."/>
            <person name="Harley J.L."/>
            <person name="Hart E.A."/>
            <person name="Heath P.D."/>
            <person name="Howden P.J."/>
            <person name="Huckle E.J."/>
            <person name="Hunt P.J."/>
            <person name="Hunt A.R."/>
            <person name="Johnson C."/>
            <person name="Johnson D."/>
            <person name="Kay M."/>
            <person name="Kimberley A.M."/>
            <person name="King A."/>
            <person name="Laird G.K."/>
            <person name="Langford C.J."/>
            <person name="Lawlor S."/>
            <person name="Leongamornlert D.A."/>
            <person name="Lloyd D.M."/>
            <person name="Lloyd C."/>
            <person name="Loveland J.E."/>
            <person name="Lovell J."/>
            <person name="Martin S."/>
            <person name="Mashreghi-Mohammadi M."/>
            <person name="McLaren S.J."/>
            <person name="McMurray A."/>
            <person name="Milne S."/>
            <person name="Moore M.J."/>
            <person name="Nickerson T."/>
            <person name="Palmer S.A."/>
            <person name="Pearce A.V."/>
            <person name="Peck A.I."/>
            <person name="Pelan S."/>
            <person name="Phillimore B."/>
            <person name="Porter K.M."/>
            <person name="Rice C.M."/>
            <person name="Searle S."/>
            <person name="Sehra H.K."/>
            <person name="Shownkeen R."/>
            <person name="Skuce C.D."/>
            <person name="Smith M."/>
            <person name="Steward C.A."/>
            <person name="Sycamore N."/>
            <person name="Tester J."/>
            <person name="Thomas D.W."/>
            <person name="Tracey A."/>
            <person name="Tromans A."/>
            <person name="Tubby B."/>
            <person name="Wall M."/>
            <person name="Wallis J.M."/>
            <person name="West A.P."/>
            <person name="Whitehead S.L."/>
            <person name="Willey D.L."/>
            <person name="Wilming L."/>
            <person name="Wray P.W."/>
            <person name="Wright M.W."/>
            <person name="Young L."/>
            <person name="Coulson A."/>
            <person name="Durbin R."/>
            <person name="Hubbard T."/>
            <person name="Sulston J.E."/>
            <person name="Beck S."/>
            <person name="Bentley D.R."/>
            <person name="Rogers J."/>
            <person name="Ross M.T."/>
        </authorList>
    </citation>
    <scope>NUCLEOTIDE SEQUENCE [LARGE SCALE GENOMIC DNA]</scope>
</reference>
<accession>A0A6I8PRR5</accession>
<feature type="region of interest" description="Disordered" evidence="1">
    <location>
        <begin position="1"/>
        <end position="46"/>
    </location>
</feature>
<feature type="compositionally biased region" description="Basic and acidic residues" evidence="1">
    <location>
        <begin position="1"/>
        <end position="23"/>
    </location>
</feature>
<dbReference type="ExpressionAtlas" id="A0A6I8PRR5">
    <property type="expression patterns" value="baseline and differential"/>
</dbReference>
<reference evidence="2" key="4">
    <citation type="submission" date="2025-08" db="UniProtKB">
        <authorList>
            <consortium name="Ensembl"/>
        </authorList>
    </citation>
    <scope>IDENTIFICATION</scope>
</reference>
<feature type="compositionally biased region" description="Polar residues" evidence="1">
    <location>
        <begin position="36"/>
        <end position="46"/>
    </location>
</feature>
<dbReference type="OpenTargets" id="ENSG00000244754"/>
<evidence type="ECO:0000313" key="3">
    <source>
        <dbReference type="Proteomes" id="UP000005640"/>
    </source>
</evidence>
<reference evidence="2" key="5">
    <citation type="submission" date="2025-09" db="UniProtKB">
        <authorList>
            <consortium name="Ensembl"/>
        </authorList>
    </citation>
    <scope>IDENTIFICATION</scope>
</reference>
<organism evidence="2 3">
    <name type="scientific">Homo sapiens</name>
    <name type="common">Human</name>
    <dbReference type="NCBI Taxonomy" id="9606"/>
    <lineage>
        <taxon>Eukaryota</taxon>
        <taxon>Metazoa</taxon>
        <taxon>Chordata</taxon>
        <taxon>Craniata</taxon>
        <taxon>Vertebrata</taxon>
        <taxon>Euteleostomi</taxon>
        <taxon>Mammalia</taxon>
        <taxon>Eutheria</taxon>
        <taxon>Euarchontoglires</taxon>
        <taxon>Primates</taxon>
        <taxon>Haplorrhini</taxon>
        <taxon>Catarrhini</taxon>
        <taxon>Hominidae</taxon>
        <taxon>Homo</taxon>
    </lineage>
</organism>
<keyword evidence="4 5" id="KW-1267">Proteomics identification</keyword>
<evidence type="ECO:0000256" key="1">
    <source>
        <dbReference type="SAM" id="MobiDB-lite"/>
    </source>
</evidence>
<dbReference type="GeneTree" id="ENSGT00940000161440"/>
<dbReference type="Bgee" id="ENSG00000244754">
    <property type="expression patterns" value="Expressed in calcaneal tendon and 201 other cell types or tissues"/>
</dbReference>
<evidence type="ECO:0007829" key="5">
    <source>
        <dbReference type="ProteomicsDB" id="A0A6I8PRR5"/>
    </source>
</evidence>